<dbReference type="Gene3D" id="3.30.40.10">
    <property type="entry name" value="Zinc/RING finger domain, C3HC4 (zinc finger)"/>
    <property type="match status" value="1"/>
</dbReference>
<gene>
    <name evidence="5" type="ORF">AWC38_SpisGene20370</name>
</gene>
<dbReference type="InterPro" id="IPR019787">
    <property type="entry name" value="Znf_PHD-finger"/>
</dbReference>
<evidence type="ECO:0000313" key="6">
    <source>
        <dbReference type="Proteomes" id="UP000225706"/>
    </source>
</evidence>
<dbReference type="Pfam" id="PF00628">
    <property type="entry name" value="PHD"/>
    <property type="match status" value="1"/>
</dbReference>
<keyword evidence="3" id="KW-0862">Zinc</keyword>
<evidence type="ECO:0000256" key="1">
    <source>
        <dbReference type="ARBA" id="ARBA00022723"/>
    </source>
</evidence>
<dbReference type="EMBL" id="LSMT01000652">
    <property type="protein sequence ID" value="PFX15414.1"/>
    <property type="molecule type" value="Genomic_DNA"/>
</dbReference>
<comment type="caution">
    <text evidence="5">The sequence shown here is derived from an EMBL/GenBank/DDBJ whole genome shotgun (WGS) entry which is preliminary data.</text>
</comment>
<keyword evidence="6" id="KW-1185">Reference proteome</keyword>
<dbReference type="InterPro" id="IPR011011">
    <property type="entry name" value="Znf_FYVE_PHD"/>
</dbReference>
<evidence type="ECO:0000256" key="2">
    <source>
        <dbReference type="ARBA" id="ARBA00022771"/>
    </source>
</evidence>
<name>A0A2B4RAP6_STYPI</name>
<evidence type="ECO:0000313" key="5">
    <source>
        <dbReference type="EMBL" id="PFX15414.1"/>
    </source>
</evidence>
<dbReference type="InterPro" id="IPR013083">
    <property type="entry name" value="Znf_RING/FYVE/PHD"/>
</dbReference>
<organism evidence="5 6">
    <name type="scientific">Stylophora pistillata</name>
    <name type="common">Smooth cauliflower coral</name>
    <dbReference type="NCBI Taxonomy" id="50429"/>
    <lineage>
        <taxon>Eukaryota</taxon>
        <taxon>Metazoa</taxon>
        <taxon>Cnidaria</taxon>
        <taxon>Anthozoa</taxon>
        <taxon>Hexacorallia</taxon>
        <taxon>Scleractinia</taxon>
        <taxon>Astrocoeniina</taxon>
        <taxon>Pocilloporidae</taxon>
        <taxon>Stylophora</taxon>
    </lineage>
</organism>
<dbReference type="CDD" id="cd15517">
    <property type="entry name" value="PHD_TCF19_like"/>
    <property type="match status" value="1"/>
</dbReference>
<dbReference type="InterPro" id="IPR036691">
    <property type="entry name" value="Endo/exonu/phosph_ase_sf"/>
</dbReference>
<dbReference type="STRING" id="50429.A0A2B4RAP6"/>
<keyword evidence="2" id="KW-0863">Zinc-finger</keyword>
<protein>
    <recommendedName>
        <fullName evidence="4">PHD-type domain-containing protein</fullName>
    </recommendedName>
</protein>
<feature type="domain" description="PHD-type" evidence="4">
    <location>
        <begin position="2"/>
        <end position="39"/>
    </location>
</feature>
<dbReference type="GO" id="GO:0008270">
    <property type="term" value="F:zinc ion binding"/>
    <property type="evidence" value="ECO:0007669"/>
    <property type="project" value="UniProtKB-KW"/>
</dbReference>
<dbReference type="AlphaFoldDB" id="A0A2B4RAP6"/>
<proteinExistence type="predicted"/>
<evidence type="ECO:0000256" key="3">
    <source>
        <dbReference type="ARBA" id="ARBA00022833"/>
    </source>
</evidence>
<evidence type="ECO:0000259" key="4">
    <source>
        <dbReference type="Pfam" id="PF00628"/>
    </source>
</evidence>
<dbReference type="PANTHER" id="PTHR47510">
    <property type="entry name" value="REVERSE TRANSCRIPTASE DOMAIN-CONTAINING PROTEIN"/>
    <property type="match status" value="1"/>
</dbReference>
<dbReference type="SUPFAM" id="SSF57903">
    <property type="entry name" value="FYVE/PHD zinc finger"/>
    <property type="match status" value="1"/>
</dbReference>
<reference evidence="6" key="1">
    <citation type="journal article" date="2017" name="bioRxiv">
        <title>Comparative analysis of the genomes of Stylophora pistillata and Acropora digitifera provides evidence for extensive differences between species of corals.</title>
        <authorList>
            <person name="Voolstra C.R."/>
            <person name="Li Y."/>
            <person name="Liew Y.J."/>
            <person name="Baumgarten S."/>
            <person name="Zoccola D."/>
            <person name="Flot J.-F."/>
            <person name="Tambutte S."/>
            <person name="Allemand D."/>
            <person name="Aranda M."/>
        </authorList>
    </citation>
    <scope>NUCLEOTIDE SEQUENCE [LARGE SCALE GENOMIC DNA]</scope>
</reference>
<dbReference type="PANTHER" id="PTHR47510:SF3">
    <property type="entry name" value="ENDO_EXONUCLEASE_PHOSPHATASE DOMAIN-CONTAINING PROTEIN"/>
    <property type="match status" value="1"/>
</dbReference>
<sequence length="496" mass="56641">MTIQCDSCDKWFHAKCISMKRTKYDELCEPSLAWECITCLSPGFDTPVRKSHETINTGVKEGKPSGRINKDLHANLKKRGMKFAHVNIATLRDTTDAEVLMEKEALDVFAVTESRLDCTLLDSKICPLGYTCYTKDRNRNSGGCAVFVRSKWPSKRRSDLETDCLEMVCVEICPEKAKNTIFAVMYKPPIKKAGVCKAHVEIRDVRSFKHCDKNHFRKDVASVPWSVIESFDDINDAVVAWNNLFVDVANQHAPLKIIRTKHASKPWITNDLKELMAERHYALRVAKRYGNQEQWNEYRRLKNFTNRKIKSAEAFHYKNLIESAENPKDMWRSLNSVIGSNNQWGSPFQVHNGKPLVSEPKSIATKFNKFLAAIGSKVAVRLRSVSKDAWKKYETVKEANEQSDIKSILDFQRVEQNTVQSILHSLKVNKAAGLDRIPARVRLLKDAEAELAPSITYLVNRSISDSILPDLWKFARVTRYISLMINCKLRTIGLSL</sequence>
<dbReference type="OrthoDB" id="5989151at2759"/>
<accession>A0A2B4RAP6</accession>
<dbReference type="Gene3D" id="3.60.10.10">
    <property type="entry name" value="Endonuclease/exonuclease/phosphatase"/>
    <property type="match status" value="1"/>
</dbReference>
<dbReference type="Proteomes" id="UP000225706">
    <property type="component" value="Unassembled WGS sequence"/>
</dbReference>
<keyword evidence="1" id="KW-0479">Metal-binding</keyword>